<sequence>MEFYEERHITKYSGTDIDSYNDNENDITLRKAIMSFDKIILLGNPGVGKTTELNVLFDLLWKEKEGTGIIPFLINLKYYRKNISFEELINNDDWIIFPQVIFILDGLDEIADIQDFISGFENFISKNKNRSIKYVVSCRTNIYSKYLAQITDFQPFILKSINIRQARSILEKKFGIKNLEEKFFENIDTPFFLNLFAEYYGDNGKLPQNISQIWELYVSKALDNHKSKVIKRTVLNKPKSIKLLKMLSLINELMQKNYTTDEELYSAIGDEYDNFIENPFIIKNEDSNYWGFIHRQIQEYFVAKSLVDKDFTEILDFIRIEETNFIHPSLFNSLTFLLDIMDVNDSDYEELLNWIKANQIELLFKSDSNRLSKEVRIRAFQEYFEEECIKKTLWISTNRAFEVSEIADFGDFKENVDYLLDKISTYPIYHERVLFSALKLLNFFSESSFDRGKLKLFLLRHLKLEDFPMSAKSEIIRIIQKHNLVSDDESLMTDIYNLFKKETHKQLNNSLLYLISEKTDIDKYYEFIKHEYLLINNLKERVVPDEVLRGNRFVLNKLILRLKDSNNFIDIISCYFNNEIRPAYSNDFEPGLLDKCVNFIKDEQSFLINLLSRIKDNYRFLRHDSIVKKIIIASNKEKDAIDYLINSTEPGDSRYFISQFIQEDNISDLVNLLLKKNISHQEIEYYRNNIGNAGKRKLAVMFNNLMEDRGVKFKEPVVTEEQFVQYQEEYKQHTQDNFDILFDKKRLIKNIERIFKLNENRLTRARLNELRRDWYDQNGHGNEIDVSLSILDNISYSRNESVLSFEEVKEIILRDNFNIVDRIRKTIEKYQNNGRKLIISDKQKNFIYDWSLSSAENTDFDAIAKSSGPTSFHFIKNNYKKVDVIFYFQKVFGFKLPQDFLLKSIEFYEMDKSGVLDDSFNYLKELIGNDELFDKQIVDNINDSKLLGLSKIKHFEYALKYNLKDSYQSIRKYLLTGESFFNERTSLEEYVIKANDKEILLELCVDDESYIYWASIHLMLKLDFEKEFGTQKALQYLENKKERFRTDAFAILIEQNHVMAYKYMIEGLAANKPYPMHSIKFSNYKGVKPFKDLFNIYYLIYNEELDEFESSYYKEFYRSLIMNLSSGETDFKKVQKVLLDIKKSLEKSKSDLFFINLLIDDSKGAYISSKSTPFNFREAKKVALEFIE</sequence>
<gene>
    <name evidence="1" type="ORF">FEE95_20990</name>
</gene>
<dbReference type="EMBL" id="VATY01000006">
    <property type="protein sequence ID" value="TMM52167.1"/>
    <property type="molecule type" value="Genomic_DNA"/>
</dbReference>
<dbReference type="Proteomes" id="UP000310314">
    <property type="component" value="Unassembled WGS sequence"/>
</dbReference>
<accession>A0A5S3PE61</accession>
<dbReference type="Gene3D" id="3.40.50.300">
    <property type="entry name" value="P-loop containing nucleotide triphosphate hydrolases"/>
    <property type="match status" value="1"/>
</dbReference>
<organism evidence="1 2">
    <name type="scientific">Maribacter algarum</name>
    <name type="common">ex Zhang et al. 2020</name>
    <dbReference type="NCBI Taxonomy" id="2578118"/>
    <lineage>
        <taxon>Bacteria</taxon>
        <taxon>Pseudomonadati</taxon>
        <taxon>Bacteroidota</taxon>
        <taxon>Flavobacteriia</taxon>
        <taxon>Flavobacteriales</taxon>
        <taxon>Flavobacteriaceae</taxon>
        <taxon>Maribacter</taxon>
    </lineage>
</organism>
<dbReference type="OrthoDB" id="8450256at2"/>
<dbReference type="InterPro" id="IPR027417">
    <property type="entry name" value="P-loop_NTPase"/>
</dbReference>
<dbReference type="RefSeq" id="WP_138660010.1">
    <property type="nucleotide sequence ID" value="NZ_VATY01000006.1"/>
</dbReference>
<evidence type="ECO:0000313" key="2">
    <source>
        <dbReference type="Proteomes" id="UP000310314"/>
    </source>
</evidence>
<keyword evidence="2" id="KW-1185">Reference proteome</keyword>
<dbReference type="AlphaFoldDB" id="A0A5S3PE61"/>
<name>A0A5S3PE61_9FLAO</name>
<evidence type="ECO:0000313" key="1">
    <source>
        <dbReference type="EMBL" id="TMM52167.1"/>
    </source>
</evidence>
<evidence type="ECO:0008006" key="3">
    <source>
        <dbReference type="Google" id="ProtNLM"/>
    </source>
</evidence>
<protein>
    <recommendedName>
        <fullName evidence="3">NACHT domain-containing protein</fullName>
    </recommendedName>
</protein>
<dbReference type="SUPFAM" id="SSF52540">
    <property type="entry name" value="P-loop containing nucleoside triphosphate hydrolases"/>
    <property type="match status" value="1"/>
</dbReference>
<reference evidence="1 2" key="1">
    <citation type="submission" date="2019-05" db="EMBL/GenBank/DDBJ databases">
        <authorList>
            <person name="Zhang J.-Y."/>
            <person name="Feg X."/>
            <person name="Du Z.-J."/>
        </authorList>
    </citation>
    <scope>NUCLEOTIDE SEQUENCE [LARGE SCALE GENOMIC DNA]</scope>
    <source>
        <strain evidence="1 2">RZ26</strain>
    </source>
</reference>
<comment type="caution">
    <text evidence="1">The sequence shown here is derived from an EMBL/GenBank/DDBJ whole genome shotgun (WGS) entry which is preliminary data.</text>
</comment>
<proteinExistence type="predicted"/>